<evidence type="ECO:0000256" key="4">
    <source>
        <dbReference type="ARBA" id="ARBA00023136"/>
    </source>
</evidence>
<feature type="non-terminal residue" evidence="6">
    <location>
        <position position="110"/>
    </location>
</feature>
<comment type="caution">
    <text evidence="6">The sequence shown here is derived from an EMBL/GenBank/DDBJ whole genome shotgun (WGS) entry which is preliminary data.</text>
</comment>
<dbReference type="EMBL" id="JAUNZN010000009">
    <property type="protein sequence ID" value="KAK4815477.1"/>
    <property type="molecule type" value="Genomic_DNA"/>
</dbReference>
<evidence type="ECO:0000256" key="2">
    <source>
        <dbReference type="ARBA" id="ARBA00022692"/>
    </source>
</evidence>
<organism evidence="6 7">
    <name type="scientific">Mycteria americana</name>
    <name type="common">Wood stork</name>
    <dbReference type="NCBI Taxonomy" id="33587"/>
    <lineage>
        <taxon>Eukaryota</taxon>
        <taxon>Metazoa</taxon>
        <taxon>Chordata</taxon>
        <taxon>Craniata</taxon>
        <taxon>Vertebrata</taxon>
        <taxon>Euteleostomi</taxon>
        <taxon>Archelosauria</taxon>
        <taxon>Archosauria</taxon>
        <taxon>Dinosauria</taxon>
        <taxon>Saurischia</taxon>
        <taxon>Theropoda</taxon>
        <taxon>Coelurosauria</taxon>
        <taxon>Aves</taxon>
        <taxon>Neognathae</taxon>
        <taxon>Neoaves</taxon>
        <taxon>Aequornithes</taxon>
        <taxon>Ciconiiformes</taxon>
        <taxon>Ciconiidae</taxon>
        <taxon>Mycteria</taxon>
    </lineage>
</organism>
<comment type="subcellular location">
    <subcellularLocation>
        <location evidence="1">Membrane</location>
    </subcellularLocation>
</comment>
<gene>
    <name evidence="6" type="ORF">QYF61_002936</name>
</gene>
<evidence type="ECO:0000256" key="1">
    <source>
        <dbReference type="ARBA" id="ARBA00004370"/>
    </source>
</evidence>
<accession>A0AAN7RSK9</accession>
<evidence type="ECO:0000313" key="7">
    <source>
        <dbReference type="Proteomes" id="UP001333110"/>
    </source>
</evidence>
<keyword evidence="2" id="KW-0812">Transmembrane</keyword>
<comment type="similarity">
    <text evidence="5">Belongs to the ENTREP family.</text>
</comment>
<protein>
    <submittedName>
        <fullName evidence="6">Uncharacterized protein</fullName>
    </submittedName>
</protein>
<keyword evidence="3" id="KW-1133">Transmembrane helix</keyword>
<dbReference type="PANTHER" id="PTHR17615">
    <property type="entry name" value="PROTEIN FAM189A"/>
    <property type="match status" value="1"/>
</dbReference>
<dbReference type="AlphaFoldDB" id="A0AAN7RSK9"/>
<proteinExistence type="inferred from homology"/>
<dbReference type="Proteomes" id="UP001333110">
    <property type="component" value="Unassembled WGS sequence"/>
</dbReference>
<evidence type="ECO:0000256" key="5">
    <source>
        <dbReference type="ARBA" id="ARBA00034309"/>
    </source>
</evidence>
<sequence>MILKQSSCSMSPDIHELVENIKSVLKSDEKHMAEAITSATFLEQMMTLAQQAMSLSAHVLPVRWHPGLLHPEGFGGLSTFTTDAGNPKLCSIKQAYDQGARSCADPIHAR</sequence>
<name>A0AAN7RSK9_MYCAM</name>
<reference evidence="6 7" key="1">
    <citation type="journal article" date="2023" name="J. Hered.">
        <title>Chromosome-level genome of the wood stork (Mycteria americana) provides insight into avian chromosome evolution.</title>
        <authorList>
            <person name="Flamio R. Jr."/>
            <person name="Ramstad K.M."/>
        </authorList>
    </citation>
    <scope>NUCLEOTIDE SEQUENCE [LARGE SCALE GENOMIC DNA]</scope>
    <source>
        <strain evidence="6">JAX WOST 10</strain>
    </source>
</reference>
<dbReference type="GO" id="GO:0016020">
    <property type="term" value="C:membrane"/>
    <property type="evidence" value="ECO:0007669"/>
    <property type="project" value="UniProtKB-SubCell"/>
</dbReference>
<dbReference type="InterPro" id="IPR030431">
    <property type="entry name" value="ENTREP1-3"/>
</dbReference>
<dbReference type="PANTHER" id="PTHR17615:SF8">
    <property type="entry name" value="ENDOSOMAL TRANSMEMBRANE EPSIN INTERACTOR 1"/>
    <property type="match status" value="1"/>
</dbReference>
<keyword evidence="4" id="KW-0472">Membrane</keyword>
<evidence type="ECO:0000313" key="6">
    <source>
        <dbReference type="EMBL" id="KAK4815477.1"/>
    </source>
</evidence>
<keyword evidence="7" id="KW-1185">Reference proteome</keyword>
<evidence type="ECO:0000256" key="3">
    <source>
        <dbReference type="ARBA" id="ARBA00022989"/>
    </source>
</evidence>